<comment type="caution">
    <text evidence="1">The sequence shown here is derived from an EMBL/GenBank/DDBJ whole genome shotgun (WGS) entry which is preliminary data.</text>
</comment>
<reference evidence="1" key="1">
    <citation type="submission" date="2019-08" db="EMBL/GenBank/DDBJ databases">
        <authorList>
            <person name="Kucharzyk K."/>
            <person name="Murdoch R.W."/>
            <person name="Higgins S."/>
            <person name="Loffler F."/>
        </authorList>
    </citation>
    <scope>NUCLEOTIDE SEQUENCE</scope>
</reference>
<gene>
    <name evidence="1" type="ORF">SDC9_156703</name>
</gene>
<proteinExistence type="predicted"/>
<dbReference type="AlphaFoldDB" id="A0A645FAC3"/>
<evidence type="ECO:0000313" key="1">
    <source>
        <dbReference type="EMBL" id="MPN09413.1"/>
    </source>
</evidence>
<name>A0A645FAC3_9ZZZZ</name>
<dbReference type="EMBL" id="VSSQ01055520">
    <property type="protein sequence ID" value="MPN09413.1"/>
    <property type="molecule type" value="Genomic_DNA"/>
</dbReference>
<accession>A0A645FAC3</accession>
<sequence>MRDIAAIRIDIEHRVDAAIEPVVVSQLLESDIAGTGHGAHAEDDVDGVGDFDADLGHERAGRSHQVRDHIHRAALHGAVEQPFELGIHVFRGHPVIGWTRVFLLHGANKGGLLHPGDIVGVRAVVIATGKLFLVQLDEDAFLDRLVKHAGALFFGAVDPVNVIWLAQFDLLLHPGKNGGVFGIWFPDFSSHSSVSVSAKRRGCALLAGAQYA</sequence>
<organism evidence="1">
    <name type="scientific">bioreactor metagenome</name>
    <dbReference type="NCBI Taxonomy" id="1076179"/>
    <lineage>
        <taxon>unclassified sequences</taxon>
        <taxon>metagenomes</taxon>
        <taxon>ecological metagenomes</taxon>
    </lineage>
</organism>
<protein>
    <submittedName>
        <fullName evidence="1">Uncharacterized protein</fullName>
    </submittedName>
</protein>